<evidence type="ECO:0000313" key="11">
    <source>
        <dbReference type="Proteomes" id="UP001379533"/>
    </source>
</evidence>
<dbReference type="PANTHER" id="PTHR37016">
    <property type="match status" value="1"/>
</dbReference>
<reference evidence="10 11" key="1">
    <citation type="submission" date="2021-12" db="EMBL/GenBank/DDBJ databases">
        <title>Discovery of the Pendulisporaceae a myxobacterial family with distinct sporulation behavior and unique specialized metabolism.</title>
        <authorList>
            <person name="Garcia R."/>
            <person name="Popoff A."/>
            <person name="Bader C.D."/>
            <person name="Loehr J."/>
            <person name="Walesch S."/>
            <person name="Walt C."/>
            <person name="Boldt J."/>
            <person name="Bunk B."/>
            <person name="Haeckl F.J.F.P.J."/>
            <person name="Gunesch A.P."/>
            <person name="Birkelbach J."/>
            <person name="Nuebel U."/>
            <person name="Pietschmann T."/>
            <person name="Bach T."/>
            <person name="Mueller R."/>
        </authorList>
    </citation>
    <scope>NUCLEOTIDE SEQUENCE [LARGE SCALE GENOMIC DNA]</scope>
    <source>
        <strain evidence="10 11">MSr12523</strain>
    </source>
</reference>
<dbReference type="Gene3D" id="3.40.390.10">
    <property type="entry name" value="Collagenase (Catalytic Domain)"/>
    <property type="match status" value="1"/>
</dbReference>
<dbReference type="Pfam" id="PF14521">
    <property type="entry name" value="Aspzincin_M35"/>
    <property type="match status" value="1"/>
</dbReference>
<dbReference type="InterPro" id="IPR050414">
    <property type="entry name" value="Fungal_M35_metalloproteases"/>
</dbReference>
<dbReference type="PANTHER" id="PTHR37016:SF3">
    <property type="entry name" value="NEUTRAL PROTEASE 2-RELATED"/>
    <property type="match status" value="1"/>
</dbReference>
<feature type="domain" description="Lysine-specific metallo-endopeptidase" evidence="9">
    <location>
        <begin position="225"/>
        <end position="358"/>
    </location>
</feature>
<feature type="chain" id="PRO_5046017350" evidence="8">
    <location>
        <begin position="26"/>
        <end position="364"/>
    </location>
</feature>
<dbReference type="RefSeq" id="WP_394850676.1">
    <property type="nucleotide sequence ID" value="NZ_CP089982.1"/>
</dbReference>
<accession>A0ABZ2KND6</accession>
<evidence type="ECO:0000256" key="8">
    <source>
        <dbReference type="SAM" id="SignalP"/>
    </source>
</evidence>
<comment type="cofactor">
    <cofactor evidence="1">
        <name>Zn(2+)</name>
        <dbReference type="ChEBI" id="CHEBI:29105"/>
    </cofactor>
</comment>
<feature type="signal peptide" evidence="8">
    <location>
        <begin position="1"/>
        <end position="25"/>
    </location>
</feature>
<dbReference type="EMBL" id="CP089982">
    <property type="protein sequence ID" value="WXB00035.1"/>
    <property type="molecule type" value="Genomic_DNA"/>
</dbReference>
<keyword evidence="3" id="KW-0645">Protease</keyword>
<keyword evidence="8" id="KW-0732">Signal</keyword>
<dbReference type="InterPro" id="IPR034115">
    <property type="entry name" value="M35_peptidyl-Lys"/>
</dbReference>
<comment type="similarity">
    <text evidence="2">Belongs to the peptidase M35 family.</text>
</comment>
<keyword evidence="4" id="KW-0479">Metal-binding</keyword>
<dbReference type="SUPFAM" id="SSF55486">
    <property type="entry name" value="Metalloproteases ('zincins'), catalytic domain"/>
    <property type="match status" value="1"/>
</dbReference>
<organism evidence="10 11">
    <name type="scientific">Pendulispora brunnea</name>
    <dbReference type="NCBI Taxonomy" id="2905690"/>
    <lineage>
        <taxon>Bacteria</taxon>
        <taxon>Pseudomonadati</taxon>
        <taxon>Myxococcota</taxon>
        <taxon>Myxococcia</taxon>
        <taxon>Myxococcales</taxon>
        <taxon>Sorangiineae</taxon>
        <taxon>Pendulisporaceae</taxon>
        <taxon>Pendulispora</taxon>
    </lineage>
</organism>
<evidence type="ECO:0000256" key="7">
    <source>
        <dbReference type="ARBA" id="ARBA00023049"/>
    </source>
</evidence>
<dbReference type="InterPro" id="IPR024079">
    <property type="entry name" value="MetalloPept_cat_dom_sf"/>
</dbReference>
<sequence length="364" mass="39060">MNTNFGRRLGRVIALAALPIVVVLAGCSGASEEEGAAPAGEEAQTGPVRATLSADKLSVGGKEGVNVKVTLTNESAETVRLLKWETIADGLKEPLFVLTHDGQPVKYQGAHYKRAEPTESDYLTLGPGEALTGSVDLAQYYDMSASGNYDVQFRRDDIVSNHVTLQAESHISPQSARAALRGAELSTQAVDLAAGTKFVSCSSSRQSGINTAYSSAQTYATNASNYVNDHTSATLRYTTWFGSYTSARHSTVQSHFSKIKNAYSSQTFTFDCTCTDSNTYAYVYPDQSYYIYLCGAFWSAPNTGTDSRAGTIIHESSHFTVLGGTDDYVYGQSGAKNLAKSNPGQAVMNADSHEYFAENNPAQP</sequence>
<dbReference type="CDD" id="cd11306">
    <property type="entry name" value="M35_peptidyl-Lys"/>
    <property type="match status" value="1"/>
</dbReference>
<dbReference type="InterPro" id="IPR029463">
    <property type="entry name" value="Lys_MEP"/>
</dbReference>
<evidence type="ECO:0000313" key="10">
    <source>
        <dbReference type="EMBL" id="WXB00035.1"/>
    </source>
</evidence>
<dbReference type="PROSITE" id="PS51257">
    <property type="entry name" value="PROKAR_LIPOPROTEIN"/>
    <property type="match status" value="1"/>
</dbReference>
<evidence type="ECO:0000256" key="6">
    <source>
        <dbReference type="ARBA" id="ARBA00022833"/>
    </source>
</evidence>
<gene>
    <name evidence="10" type="ORF">LZC95_24865</name>
</gene>
<protein>
    <submittedName>
        <fullName evidence="10">M35 family metallo-endopeptidase</fullName>
        <ecNumber evidence="10">3.4.24.-</ecNumber>
    </submittedName>
</protein>
<keyword evidence="7" id="KW-0482">Metalloprotease</keyword>
<keyword evidence="11" id="KW-1185">Reference proteome</keyword>
<evidence type="ECO:0000256" key="3">
    <source>
        <dbReference type="ARBA" id="ARBA00022670"/>
    </source>
</evidence>
<keyword evidence="5 10" id="KW-0378">Hydrolase</keyword>
<proteinExistence type="inferred from homology"/>
<dbReference type="GO" id="GO:0016787">
    <property type="term" value="F:hydrolase activity"/>
    <property type="evidence" value="ECO:0007669"/>
    <property type="project" value="UniProtKB-KW"/>
</dbReference>
<dbReference type="Proteomes" id="UP001379533">
    <property type="component" value="Chromosome"/>
</dbReference>
<evidence type="ECO:0000259" key="9">
    <source>
        <dbReference type="SMART" id="SM01351"/>
    </source>
</evidence>
<dbReference type="Gene3D" id="2.60.40.2970">
    <property type="match status" value="1"/>
</dbReference>
<name>A0ABZ2KND6_9BACT</name>
<dbReference type="SMART" id="SM01351">
    <property type="entry name" value="Aspzincin_M35"/>
    <property type="match status" value="1"/>
</dbReference>
<evidence type="ECO:0000256" key="2">
    <source>
        <dbReference type="ARBA" id="ARBA00010279"/>
    </source>
</evidence>
<evidence type="ECO:0000256" key="4">
    <source>
        <dbReference type="ARBA" id="ARBA00022723"/>
    </source>
</evidence>
<dbReference type="EC" id="3.4.24.-" evidence="10"/>
<evidence type="ECO:0000256" key="5">
    <source>
        <dbReference type="ARBA" id="ARBA00022801"/>
    </source>
</evidence>
<evidence type="ECO:0000256" key="1">
    <source>
        <dbReference type="ARBA" id="ARBA00001947"/>
    </source>
</evidence>
<keyword evidence="6" id="KW-0862">Zinc</keyword>